<dbReference type="Gene3D" id="2.40.260.10">
    <property type="entry name" value="Sortase"/>
    <property type="match status" value="1"/>
</dbReference>
<protein>
    <submittedName>
        <fullName evidence="3">Class D sortase</fullName>
    </submittedName>
</protein>
<evidence type="ECO:0000313" key="3">
    <source>
        <dbReference type="EMBL" id="QKS70904.1"/>
    </source>
</evidence>
<name>A0A859FE86_9BACI</name>
<dbReference type="NCBIfam" id="TIGR01076">
    <property type="entry name" value="sortase_fam"/>
    <property type="match status" value="1"/>
</dbReference>
<accession>A0A859FE86</accession>
<dbReference type="Pfam" id="PF04203">
    <property type="entry name" value="Sortase"/>
    <property type="match status" value="1"/>
</dbReference>
<dbReference type="SUPFAM" id="SSF63817">
    <property type="entry name" value="Sortase"/>
    <property type="match status" value="1"/>
</dbReference>
<dbReference type="AlphaFoldDB" id="A0A859FE86"/>
<feature type="active site" description="Acyl-thioester intermediate" evidence="2">
    <location>
        <position position="182"/>
    </location>
</feature>
<dbReference type="CDD" id="cd06166">
    <property type="entry name" value="Sortase_D_2"/>
    <property type="match status" value="1"/>
</dbReference>
<reference evidence="4" key="1">
    <citation type="submission" date="2019-07" db="EMBL/GenBank/DDBJ databases">
        <title>Bacillus alkalisoli sp. nov. isolated from saline soil.</title>
        <authorList>
            <person name="Sun J.-Q."/>
            <person name="Xu L."/>
        </authorList>
    </citation>
    <scope>NUCLEOTIDE SEQUENCE [LARGE SCALE GENOMIC DNA]</scope>
    <source>
        <strain evidence="4">M4U3P1</strain>
    </source>
</reference>
<proteinExistence type="predicted"/>
<gene>
    <name evidence="3" type="ORF">FLK61_29705</name>
</gene>
<dbReference type="Proteomes" id="UP000318138">
    <property type="component" value="Chromosome"/>
</dbReference>
<keyword evidence="4" id="KW-1185">Reference proteome</keyword>
<dbReference type="GO" id="GO:0016787">
    <property type="term" value="F:hydrolase activity"/>
    <property type="evidence" value="ECO:0007669"/>
    <property type="project" value="UniProtKB-KW"/>
</dbReference>
<evidence type="ECO:0000256" key="2">
    <source>
        <dbReference type="PIRSR" id="PIRSR605754-1"/>
    </source>
</evidence>
<dbReference type="InterPro" id="IPR042000">
    <property type="entry name" value="Sortase_D_2"/>
</dbReference>
<keyword evidence="1" id="KW-0378">Hydrolase</keyword>
<evidence type="ECO:0000313" key="4">
    <source>
        <dbReference type="Proteomes" id="UP000318138"/>
    </source>
</evidence>
<evidence type="ECO:0000256" key="1">
    <source>
        <dbReference type="ARBA" id="ARBA00022801"/>
    </source>
</evidence>
<dbReference type="EMBL" id="CP041372">
    <property type="protein sequence ID" value="QKS70904.1"/>
    <property type="molecule type" value="Genomic_DNA"/>
</dbReference>
<organism evidence="3 4">
    <name type="scientific">Paenalkalicoccus suaedae</name>
    <dbReference type="NCBI Taxonomy" id="2592382"/>
    <lineage>
        <taxon>Bacteria</taxon>
        <taxon>Bacillati</taxon>
        <taxon>Bacillota</taxon>
        <taxon>Bacilli</taxon>
        <taxon>Bacillales</taxon>
        <taxon>Bacillaceae</taxon>
        <taxon>Paenalkalicoccus</taxon>
    </lineage>
</organism>
<sequence length="201" mass="22726">MRITALIMIVLGLLFMSTPLIKAELDQQKEQALLKEFEELSAIFDQKIREDVYEGPHTEGVPLVKEDETDVIGLLSIDSIELTLPIRLGTTNDILKSGAGLMTESTPLDKRGNSAIAAHRQYKYGVQFNRLNEVRRHDLIEVEQVNGDKRTYQVEHISRVLPDEMHVIKEAPGPSLLTLITCDPMINPTHRLIVQAKEIDY</sequence>
<dbReference type="InterPro" id="IPR005754">
    <property type="entry name" value="Sortase"/>
</dbReference>
<dbReference type="KEGG" id="psua:FLK61_29705"/>
<dbReference type="InterPro" id="IPR023365">
    <property type="entry name" value="Sortase_dom-sf"/>
</dbReference>
<dbReference type="RefSeq" id="WP_176008941.1">
    <property type="nucleotide sequence ID" value="NZ_CP041372.2"/>
</dbReference>
<feature type="active site" description="Proton donor/acceptor" evidence="2">
    <location>
        <position position="119"/>
    </location>
</feature>